<evidence type="ECO:0000256" key="2">
    <source>
        <dbReference type="ARBA" id="ARBA00022692"/>
    </source>
</evidence>
<dbReference type="PANTHER" id="PTHR10361:SF28">
    <property type="entry name" value="P3 PROTEIN-RELATED"/>
    <property type="match status" value="1"/>
</dbReference>
<keyword evidence="2 5" id="KW-0812">Transmembrane</keyword>
<feature type="transmembrane region" description="Helical" evidence="5">
    <location>
        <begin position="47"/>
        <end position="65"/>
    </location>
</feature>
<dbReference type="EMBL" id="BAAATA010000045">
    <property type="protein sequence ID" value="GAA2508798.1"/>
    <property type="molecule type" value="Genomic_DNA"/>
</dbReference>
<dbReference type="InterPro" id="IPR002657">
    <property type="entry name" value="BilAc:Na_symport/Acr3"/>
</dbReference>
<feature type="transmembrane region" description="Helical" evidence="5">
    <location>
        <begin position="197"/>
        <end position="216"/>
    </location>
</feature>
<keyword evidence="3 5" id="KW-1133">Transmembrane helix</keyword>
<keyword evidence="7" id="KW-1185">Reference proteome</keyword>
<evidence type="ECO:0000256" key="5">
    <source>
        <dbReference type="SAM" id="Phobius"/>
    </source>
</evidence>
<proteinExistence type="predicted"/>
<accession>A0ABP6A185</accession>
<evidence type="ECO:0000256" key="3">
    <source>
        <dbReference type="ARBA" id="ARBA00022989"/>
    </source>
</evidence>
<comment type="caution">
    <text evidence="6">The sequence shown here is derived from an EMBL/GenBank/DDBJ whole genome shotgun (WGS) entry which is preliminary data.</text>
</comment>
<reference evidence="7" key="1">
    <citation type="journal article" date="2019" name="Int. J. Syst. Evol. Microbiol.">
        <title>The Global Catalogue of Microorganisms (GCM) 10K type strain sequencing project: providing services to taxonomists for standard genome sequencing and annotation.</title>
        <authorList>
            <consortium name="The Broad Institute Genomics Platform"/>
            <consortium name="The Broad Institute Genome Sequencing Center for Infectious Disease"/>
            <person name="Wu L."/>
            <person name="Ma J."/>
        </authorList>
    </citation>
    <scope>NUCLEOTIDE SEQUENCE [LARGE SCALE GENOMIC DNA]</scope>
    <source>
        <strain evidence="7">JCM 6307</strain>
    </source>
</reference>
<dbReference type="Proteomes" id="UP001501358">
    <property type="component" value="Unassembled WGS sequence"/>
</dbReference>
<sequence length="281" mass="29446">MADTAAALLNIATVVFAAGSMLLVGLGHDLAEVLRPLRDLRSVARALIANFVLVPALALLVLRIVPLEEHLGTGLLLIAAAAGTPFVIKLSQAARADAGLTITLLLLLLPVTVVFMPLVVPLLQPGANVRIGAIAAPLVMTMIIPLVVGLLVRRLWANGALRLRPLLSNLSTTALIVLVASALIANFDVIVRIGWRAPLAAALVIAGAFVLGYLLGGNDPDNREVLGLGTAQRNIAAVTVVATQTVGHPDTVSMVVISSLVGLAVLFPTARVLYRREIQRW</sequence>
<dbReference type="Gene3D" id="1.20.1530.20">
    <property type="match status" value="1"/>
</dbReference>
<feature type="transmembrane region" description="Helical" evidence="5">
    <location>
        <begin position="100"/>
        <end position="123"/>
    </location>
</feature>
<feature type="transmembrane region" description="Helical" evidence="5">
    <location>
        <begin position="6"/>
        <end position="26"/>
    </location>
</feature>
<evidence type="ECO:0000313" key="6">
    <source>
        <dbReference type="EMBL" id="GAA2508798.1"/>
    </source>
</evidence>
<feature type="transmembrane region" description="Helical" evidence="5">
    <location>
        <begin position="225"/>
        <end position="246"/>
    </location>
</feature>
<feature type="transmembrane region" description="Helical" evidence="5">
    <location>
        <begin position="71"/>
        <end position="88"/>
    </location>
</feature>
<gene>
    <name evidence="6" type="ORF">GCM10010406_51620</name>
</gene>
<keyword evidence="4 5" id="KW-0472">Membrane</keyword>
<dbReference type="RefSeq" id="WP_344385809.1">
    <property type="nucleotide sequence ID" value="NZ_BAAATA010000045.1"/>
</dbReference>
<feature type="transmembrane region" description="Helical" evidence="5">
    <location>
        <begin position="129"/>
        <end position="152"/>
    </location>
</feature>
<protein>
    <submittedName>
        <fullName evidence="6">Bile acid:sodium symporter family protein</fullName>
    </submittedName>
</protein>
<feature type="transmembrane region" description="Helical" evidence="5">
    <location>
        <begin position="173"/>
        <end position="191"/>
    </location>
</feature>
<evidence type="ECO:0000256" key="4">
    <source>
        <dbReference type="ARBA" id="ARBA00023136"/>
    </source>
</evidence>
<feature type="transmembrane region" description="Helical" evidence="5">
    <location>
        <begin position="252"/>
        <end position="274"/>
    </location>
</feature>
<name>A0ABP6A185_9ACTN</name>
<dbReference type="InterPro" id="IPR004710">
    <property type="entry name" value="Bilac:Na_transpt"/>
</dbReference>
<dbReference type="Pfam" id="PF01758">
    <property type="entry name" value="SBF"/>
    <property type="match status" value="1"/>
</dbReference>
<dbReference type="PANTHER" id="PTHR10361">
    <property type="entry name" value="SODIUM-BILE ACID COTRANSPORTER"/>
    <property type="match status" value="1"/>
</dbReference>
<comment type="subcellular location">
    <subcellularLocation>
        <location evidence="1">Membrane</location>
        <topology evidence="1">Multi-pass membrane protein</topology>
    </subcellularLocation>
</comment>
<evidence type="ECO:0000256" key="1">
    <source>
        <dbReference type="ARBA" id="ARBA00004141"/>
    </source>
</evidence>
<dbReference type="InterPro" id="IPR038770">
    <property type="entry name" value="Na+/solute_symporter_sf"/>
</dbReference>
<organism evidence="6 7">
    <name type="scientific">Streptomyces thermolineatus</name>
    <dbReference type="NCBI Taxonomy" id="44033"/>
    <lineage>
        <taxon>Bacteria</taxon>
        <taxon>Bacillati</taxon>
        <taxon>Actinomycetota</taxon>
        <taxon>Actinomycetes</taxon>
        <taxon>Kitasatosporales</taxon>
        <taxon>Streptomycetaceae</taxon>
        <taxon>Streptomyces</taxon>
    </lineage>
</organism>
<evidence type="ECO:0000313" key="7">
    <source>
        <dbReference type="Proteomes" id="UP001501358"/>
    </source>
</evidence>